<feature type="compositionally biased region" description="Basic and acidic residues" evidence="1">
    <location>
        <begin position="194"/>
        <end position="205"/>
    </location>
</feature>
<gene>
    <name evidence="2" type="ORF">LTR36_007044</name>
</gene>
<organism evidence="2 3">
    <name type="scientific">Oleoguttula mirabilis</name>
    <dbReference type="NCBI Taxonomy" id="1507867"/>
    <lineage>
        <taxon>Eukaryota</taxon>
        <taxon>Fungi</taxon>
        <taxon>Dikarya</taxon>
        <taxon>Ascomycota</taxon>
        <taxon>Pezizomycotina</taxon>
        <taxon>Dothideomycetes</taxon>
        <taxon>Dothideomycetidae</taxon>
        <taxon>Mycosphaerellales</taxon>
        <taxon>Teratosphaeriaceae</taxon>
        <taxon>Oleoguttula</taxon>
    </lineage>
</organism>
<feature type="compositionally biased region" description="Polar residues" evidence="1">
    <location>
        <begin position="166"/>
        <end position="179"/>
    </location>
</feature>
<feature type="compositionally biased region" description="Basic and acidic residues" evidence="1">
    <location>
        <begin position="141"/>
        <end position="152"/>
    </location>
</feature>
<evidence type="ECO:0000313" key="3">
    <source>
        <dbReference type="Proteomes" id="UP001324427"/>
    </source>
</evidence>
<accession>A0AAV9JAN4</accession>
<dbReference type="AlphaFoldDB" id="A0AAV9JAN4"/>
<feature type="region of interest" description="Disordered" evidence="1">
    <location>
        <begin position="141"/>
        <end position="233"/>
    </location>
</feature>
<evidence type="ECO:0000313" key="2">
    <source>
        <dbReference type="EMBL" id="KAK4542197.1"/>
    </source>
</evidence>
<protein>
    <submittedName>
        <fullName evidence="2">Uncharacterized protein</fullName>
    </submittedName>
</protein>
<evidence type="ECO:0000256" key="1">
    <source>
        <dbReference type="SAM" id="MobiDB-lite"/>
    </source>
</evidence>
<dbReference type="Proteomes" id="UP001324427">
    <property type="component" value="Unassembled WGS sequence"/>
</dbReference>
<proteinExistence type="predicted"/>
<name>A0AAV9JAN4_9PEZI</name>
<reference evidence="2 3" key="1">
    <citation type="submission" date="2021-11" db="EMBL/GenBank/DDBJ databases">
        <title>Black yeast isolated from Biological Soil Crust.</title>
        <authorList>
            <person name="Kurbessoian T."/>
        </authorList>
    </citation>
    <scope>NUCLEOTIDE SEQUENCE [LARGE SCALE GENOMIC DNA]</scope>
    <source>
        <strain evidence="2 3">CCFEE 5522</strain>
    </source>
</reference>
<sequence>MPLLTTVWMVLLGRHYRKEDPPLPTDPKSPITDNLNRLLTQAEGHTRDTSLKYQEAVLIADAAGDDCRALLEAIKTMHRDARETRSTGVADALRRSIEIGERQMEQAQTDRGCKLVRAWELRYQRDQAVDDETMAREKLREHLAGRESKSDEREEDPAQGEGQSAKAEQSQGDSHQQQSRRTEGAQQKPMPKRATGERERRRAQAEKAYWARQREEQRQWRQARGGYRDDDDPYAKIKQREPIAQANIDAFFAASKLAFADYAVMRCFPEPELTARCASLACRREEDTRTLLTCPCAIKTVFGGLDKSQLKAIRLQYHPDKFARCEESIRAGFQAKA</sequence>
<comment type="caution">
    <text evidence="2">The sequence shown here is derived from an EMBL/GenBank/DDBJ whole genome shotgun (WGS) entry which is preliminary data.</text>
</comment>
<keyword evidence="3" id="KW-1185">Reference proteome</keyword>
<dbReference type="EMBL" id="JAVFHQ010000044">
    <property type="protein sequence ID" value="KAK4542197.1"/>
    <property type="molecule type" value="Genomic_DNA"/>
</dbReference>